<feature type="domain" description="NAD(P)-binding" evidence="1">
    <location>
        <begin position="7"/>
        <end position="190"/>
    </location>
</feature>
<evidence type="ECO:0000313" key="2">
    <source>
        <dbReference type="EMBL" id="TCN25899.1"/>
    </source>
</evidence>
<dbReference type="InterPro" id="IPR036291">
    <property type="entry name" value="NAD(P)-bd_dom_sf"/>
</dbReference>
<dbReference type="CDD" id="cd05243">
    <property type="entry name" value="SDR_a5"/>
    <property type="match status" value="1"/>
</dbReference>
<keyword evidence="3" id="KW-1185">Reference proteome</keyword>
<dbReference type="RefSeq" id="WP_132003822.1">
    <property type="nucleotide sequence ID" value="NZ_JABUHM010000009.1"/>
</dbReference>
<evidence type="ECO:0000313" key="3">
    <source>
        <dbReference type="Proteomes" id="UP000295689"/>
    </source>
</evidence>
<protein>
    <submittedName>
        <fullName evidence="2">Uncharacterized protein YbjT (DUF2867 family)</fullName>
    </submittedName>
</protein>
<dbReference type="SUPFAM" id="SSF51735">
    <property type="entry name" value="NAD(P)-binding Rossmann-fold domains"/>
    <property type="match status" value="1"/>
</dbReference>
<gene>
    <name evidence="2" type="ORF">EV146_1044</name>
</gene>
<dbReference type="Proteomes" id="UP000295689">
    <property type="component" value="Unassembled WGS sequence"/>
</dbReference>
<dbReference type="EMBL" id="SLVV01000004">
    <property type="protein sequence ID" value="TCN25899.1"/>
    <property type="molecule type" value="Genomic_DNA"/>
</dbReference>
<proteinExistence type="predicted"/>
<dbReference type="PANTHER" id="PTHR15020:SF50">
    <property type="entry name" value="UPF0659 PROTEIN YMR090W"/>
    <property type="match status" value="1"/>
</dbReference>
<dbReference type="Pfam" id="PF13460">
    <property type="entry name" value="NAD_binding_10"/>
    <property type="match status" value="1"/>
</dbReference>
<dbReference type="AlphaFoldDB" id="A0A4R2BIJ3"/>
<evidence type="ECO:0000259" key="1">
    <source>
        <dbReference type="Pfam" id="PF13460"/>
    </source>
</evidence>
<dbReference type="Gene3D" id="3.40.50.720">
    <property type="entry name" value="NAD(P)-binding Rossmann-like Domain"/>
    <property type="match status" value="1"/>
</dbReference>
<comment type="caution">
    <text evidence="2">The sequence shown here is derived from an EMBL/GenBank/DDBJ whole genome shotgun (WGS) entry which is preliminary data.</text>
</comment>
<dbReference type="PANTHER" id="PTHR15020">
    <property type="entry name" value="FLAVIN REDUCTASE-RELATED"/>
    <property type="match status" value="1"/>
</dbReference>
<reference evidence="2 3" key="1">
    <citation type="journal article" date="2015" name="Stand. Genomic Sci.">
        <title>Genomic Encyclopedia of Bacterial and Archaeal Type Strains, Phase III: the genomes of soil and plant-associated and newly described type strains.</title>
        <authorList>
            <person name="Whitman W.B."/>
            <person name="Woyke T."/>
            <person name="Klenk H.P."/>
            <person name="Zhou Y."/>
            <person name="Lilburn T.G."/>
            <person name="Beck B.J."/>
            <person name="De Vos P."/>
            <person name="Vandamme P."/>
            <person name="Eisen J.A."/>
            <person name="Garrity G."/>
            <person name="Hugenholtz P."/>
            <person name="Kyrpides N.C."/>
        </authorList>
    </citation>
    <scope>NUCLEOTIDE SEQUENCE [LARGE SCALE GENOMIC DNA]</scope>
    <source>
        <strain evidence="2 3">CV53</strain>
    </source>
</reference>
<organism evidence="2 3">
    <name type="scientific">Mesobacillus foraminis</name>
    <dbReference type="NCBI Taxonomy" id="279826"/>
    <lineage>
        <taxon>Bacteria</taxon>
        <taxon>Bacillati</taxon>
        <taxon>Bacillota</taxon>
        <taxon>Bacilli</taxon>
        <taxon>Bacillales</taxon>
        <taxon>Bacillaceae</taxon>
        <taxon>Mesobacillus</taxon>
    </lineage>
</organism>
<accession>A0A4R2BIJ3</accession>
<sequence>MKVLVVGANGQIGRHLVNLLQDSEEHTVRAMIRKEEQQDYFKSLGIEAVLASLEGTVEEIAEAAKGCDAIVFTAGSGGHTGLDKTLLIDLDGAVKTVEAAEMAGIKRFVMVSALQAHRRENWNEKIRPYYVAKHYADRALLQSGLTYTIVRPGGLINEPGTGKITAAENLERGTIPREDVARIVYKSLTEERTFNTSFDVISGESPIADALKTL</sequence>
<name>A0A4R2BIJ3_9BACI</name>
<dbReference type="InterPro" id="IPR016040">
    <property type="entry name" value="NAD(P)-bd_dom"/>
</dbReference>